<sequence>MGQLEAKLEELMSDFTAIRTSMERHAKSLDALVPRADAMNEVRGMQQQIMETLQNQASAISSIQAQLGLPIFDDVT</sequence>
<comment type="caution">
    <text evidence="1">The sequence shown here is derived from an EMBL/GenBank/DDBJ whole genome shotgun (WGS) entry which is preliminary data.</text>
</comment>
<dbReference type="Proteomes" id="UP000244817">
    <property type="component" value="Unassembled WGS sequence"/>
</dbReference>
<gene>
    <name evidence="1" type="ORF">DC363_13845</name>
</gene>
<dbReference type="AlphaFoldDB" id="A0A2T7FUP0"/>
<name>A0A2T7FUP0_9RHOB</name>
<reference evidence="1 2" key="1">
    <citation type="submission" date="2018-04" db="EMBL/GenBank/DDBJ databases">
        <title>Pelagivirga bohaiensis gen. nov., sp. nov., a bacterium isolated from the Bohai Sea.</title>
        <authorList>
            <person name="Ji X."/>
        </authorList>
    </citation>
    <scope>NUCLEOTIDE SEQUENCE [LARGE SCALE GENOMIC DNA]</scope>
    <source>
        <strain evidence="1 2">BH-SD16</strain>
    </source>
</reference>
<evidence type="ECO:0000313" key="2">
    <source>
        <dbReference type="Proteomes" id="UP000244817"/>
    </source>
</evidence>
<evidence type="ECO:0000313" key="1">
    <source>
        <dbReference type="EMBL" id="PVA05890.1"/>
    </source>
</evidence>
<proteinExistence type="predicted"/>
<organism evidence="1 2">
    <name type="scientific">Thalassorhabdomicrobium marinisediminis</name>
    <dbReference type="NCBI Taxonomy" id="2170577"/>
    <lineage>
        <taxon>Bacteria</taxon>
        <taxon>Pseudomonadati</taxon>
        <taxon>Pseudomonadota</taxon>
        <taxon>Alphaproteobacteria</taxon>
        <taxon>Rhodobacterales</taxon>
        <taxon>Paracoccaceae</taxon>
        <taxon>Thalassorhabdomicrobium</taxon>
    </lineage>
</organism>
<accession>A0A2T7FUP0</accession>
<protein>
    <submittedName>
        <fullName evidence="1">Uncharacterized protein</fullName>
    </submittedName>
</protein>
<keyword evidence="2" id="KW-1185">Reference proteome</keyword>
<dbReference type="EMBL" id="QCYG01000008">
    <property type="protein sequence ID" value="PVA05890.1"/>
    <property type="molecule type" value="Genomic_DNA"/>
</dbReference>